<evidence type="ECO:0000313" key="3">
    <source>
        <dbReference type="Proteomes" id="UP000766629"/>
    </source>
</evidence>
<dbReference type="InterPro" id="IPR011033">
    <property type="entry name" value="PRC_barrel-like_sf"/>
</dbReference>
<dbReference type="Gene3D" id="2.30.30.240">
    <property type="entry name" value="PRC-barrel domain"/>
    <property type="match status" value="1"/>
</dbReference>
<proteinExistence type="predicted"/>
<keyword evidence="3" id="KW-1185">Reference proteome</keyword>
<protein>
    <submittedName>
        <fullName evidence="2">PRC-barrel domain-containing protein</fullName>
    </submittedName>
</protein>
<dbReference type="Proteomes" id="UP000766629">
    <property type="component" value="Unassembled WGS sequence"/>
</dbReference>
<dbReference type="SUPFAM" id="SSF50346">
    <property type="entry name" value="PRC-barrel domain"/>
    <property type="match status" value="1"/>
</dbReference>
<evidence type="ECO:0000259" key="1">
    <source>
        <dbReference type="Pfam" id="PF05239"/>
    </source>
</evidence>
<dbReference type="PANTHER" id="PTHR36505">
    <property type="entry name" value="BLR1072 PROTEIN"/>
    <property type="match status" value="1"/>
</dbReference>
<sequence length="119" mass="13357">MKTAQPDSQAALVASQDVTGAKVYSRNHEQVGDIGHLMIDQHSGKVAYAVMTFGGFLGMGEEEQAIPWNSLRYDAGLDGYVTDITPEQLQNAPERPRGWERDRQYGTRAHDHFGVPYYW</sequence>
<organism evidence="2 3">
    <name type="scientific">Leisingera daeponensis</name>
    <dbReference type="NCBI Taxonomy" id="405746"/>
    <lineage>
        <taxon>Bacteria</taxon>
        <taxon>Pseudomonadati</taxon>
        <taxon>Pseudomonadota</taxon>
        <taxon>Alphaproteobacteria</taxon>
        <taxon>Rhodobacterales</taxon>
        <taxon>Roseobacteraceae</taxon>
        <taxon>Leisingera</taxon>
    </lineage>
</organism>
<feature type="domain" description="PRC-barrel" evidence="1">
    <location>
        <begin position="15"/>
        <end position="89"/>
    </location>
</feature>
<dbReference type="EMBL" id="JAHVJA010000002">
    <property type="protein sequence ID" value="MBY6139074.1"/>
    <property type="molecule type" value="Genomic_DNA"/>
</dbReference>
<gene>
    <name evidence="2" type="ORF">KUV26_06445</name>
</gene>
<dbReference type="PANTHER" id="PTHR36505:SF1">
    <property type="entry name" value="BLR1072 PROTEIN"/>
    <property type="match status" value="1"/>
</dbReference>
<dbReference type="InterPro" id="IPR027275">
    <property type="entry name" value="PRC-brl_dom"/>
</dbReference>
<comment type="caution">
    <text evidence="2">The sequence shown here is derived from an EMBL/GenBank/DDBJ whole genome shotgun (WGS) entry which is preliminary data.</text>
</comment>
<accession>A0ABS7NEG0</accession>
<evidence type="ECO:0000313" key="2">
    <source>
        <dbReference type="EMBL" id="MBY6139074.1"/>
    </source>
</evidence>
<name>A0ABS7NEG0_9RHOB</name>
<dbReference type="Pfam" id="PF05239">
    <property type="entry name" value="PRC"/>
    <property type="match status" value="1"/>
</dbReference>
<dbReference type="RefSeq" id="WP_222507746.1">
    <property type="nucleotide sequence ID" value="NZ_JAHVJA010000002.1"/>
</dbReference>
<reference evidence="2 3" key="1">
    <citation type="submission" date="2021-06" db="EMBL/GenBank/DDBJ databases">
        <title>50 bacteria genomes isolated from Dapeng, Shenzhen, China.</title>
        <authorList>
            <person name="Zheng W."/>
            <person name="Yu S."/>
            <person name="Huang Y."/>
        </authorList>
    </citation>
    <scope>NUCLEOTIDE SEQUENCE [LARGE SCALE GENOMIC DNA]</scope>
    <source>
        <strain evidence="2 3">DP1N14-2</strain>
    </source>
</reference>